<evidence type="ECO:0000259" key="6">
    <source>
        <dbReference type="Pfam" id="PF06271"/>
    </source>
</evidence>
<keyword evidence="8" id="KW-1185">Reference proteome</keyword>
<feature type="domain" description="RDD" evidence="6">
    <location>
        <begin position="19"/>
        <end position="141"/>
    </location>
</feature>
<gene>
    <name evidence="7" type="ORF">KK060_13975</name>
</gene>
<comment type="caution">
    <text evidence="7">The sequence shown here is derived from an EMBL/GenBank/DDBJ whole genome shotgun (WGS) entry which is preliminary data.</text>
</comment>
<dbReference type="PANTHER" id="PTHR38480">
    <property type="entry name" value="SLR0254 PROTEIN"/>
    <property type="match status" value="1"/>
</dbReference>
<feature type="transmembrane region" description="Helical" evidence="5">
    <location>
        <begin position="25"/>
        <end position="47"/>
    </location>
</feature>
<dbReference type="InterPro" id="IPR010432">
    <property type="entry name" value="RDD"/>
</dbReference>
<reference evidence="7 8" key="1">
    <citation type="submission" date="2021-05" db="EMBL/GenBank/DDBJ databases">
        <title>A Polyphasic approach of four new species of the genus Ohtaekwangia: Ohtaekwangia histidinii sp. nov., Ohtaekwangia cretensis sp. nov., Ohtaekwangia indiensis sp. nov., Ohtaekwangia reichenbachii sp. nov. from diverse environment.</title>
        <authorList>
            <person name="Octaviana S."/>
        </authorList>
    </citation>
    <scope>NUCLEOTIDE SEQUENCE [LARGE SCALE GENOMIC DNA]</scope>
    <source>
        <strain evidence="7 8">PWU20</strain>
    </source>
</reference>
<proteinExistence type="predicted"/>
<dbReference type="Proteomes" id="UP000772618">
    <property type="component" value="Unassembled WGS sequence"/>
</dbReference>
<dbReference type="Pfam" id="PF06271">
    <property type="entry name" value="RDD"/>
    <property type="match status" value="1"/>
</dbReference>
<dbReference type="RefSeq" id="WP_254154358.1">
    <property type="nucleotide sequence ID" value="NZ_JAHESD010000030.1"/>
</dbReference>
<protein>
    <submittedName>
        <fullName evidence="7">RDD family protein</fullName>
    </submittedName>
</protein>
<evidence type="ECO:0000256" key="3">
    <source>
        <dbReference type="ARBA" id="ARBA00022989"/>
    </source>
</evidence>
<evidence type="ECO:0000256" key="4">
    <source>
        <dbReference type="ARBA" id="ARBA00023136"/>
    </source>
</evidence>
<comment type="subcellular location">
    <subcellularLocation>
        <location evidence="1">Membrane</location>
        <topology evidence="1">Multi-pass membrane protein</topology>
    </subcellularLocation>
</comment>
<accession>A0ABS5VSI7</accession>
<keyword evidence="4 5" id="KW-0472">Membrane</keyword>
<name>A0ABS5VSI7_9BACT</name>
<keyword evidence="2 5" id="KW-0812">Transmembrane</keyword>
<evidence type="ECO:0000313" key="7">
    <source>
        <dbReference type="EMBL" id="MBT1704398.1"/>
    </source>
</evidence>
<evidence type="ECO:0000256" key="2">
    <source>
        <dbReference type="ARBA" id="ARBA00022692"/>
    </source>
</evidence>
<organism evidence="7 8">
    <name type="scientific">Chryseosolibacter indicus</name>
    <dbReference type="NCBI Taxonomy" id="2782351"/>
    <lineage>
        <taxon>Bacteria</taxon>
        <taxon>Pseudomonadati</taxon>
        <taxon>Bacteroidota</taxon>
        <taxon>Cytophagia</taxon>
        <taxon>Cytophagales</taxon>
        <taxon>Chryseotaleaceae</taxon>
        <taxon>Chryseosolibacter</taxon>
    </lineage>
</organism>
<sequence length="236" mass="26374">MQTISVSTTQNVSIQYPIASVGDRILAYLLDRLILVGYTIAIVALLINTKTEIWWLYLILLGVPWLFYHLLFEIFMNGQSPGKRVMSIQVVRLDGTEPTIGDYLLRWIFSLVDFYLLSGALAVVIIAMGGKGQRLGDVVAGTSVVKLIAQKEITAEQVFITPEQTYTPTFPQVVQLQAKDIELIQRALEANDGYGNIQPVLVLSEKIKTMLGIETDLPAVQFLRVIAKDYNHYNAL</sequence>
<feature type="transmembrane region" description="Helical" evidence="5">
    <location>
        <begin position="54"/>
        <end position="76"/>
    </location>
</feature>
<keyword evidence="3 5" id="KW-1133">Transmembrane helix</keyword>
<feature type="transmembrane region" description="Helical" evidence="5">
    <location>
        <begin position="107"/>
        <end position="127"/>
    </location>
</feature>
<evidence type="ECO:0000313" key="8">
    <source>
        <dbReference type="Proteomes" id="UP000772618"/>
    </source>
</evidence>
<evidence type="ECO:0000256" key="1">
    <source>
        <dbReference type="ARBA" id="ARBA00004141"/>
    </source>
</evidence>
<dbReference type="PANTHER" id="PTHR38480:SF1">
    <property type="entry name" value="SLR0254 PROTEIN"/>
    <property type="match status" value="1"/>
</dbReference>
<evidence type="ECO:0000256" key="5">
    <source>
        <dbReference type="SAM" id="Phobius"/>
    </source>
</evidence>
<dbReference type="EMBL" id="JAHESD010000030">
    <property type="protein sequence ID" value="MBT1704398.1"/>
    <property type="molecule type" value="Genomic_DNA"/>
</dbReference>